<comment type="caution">
    <text evidence="1">The sequence shown here is derived from an EMBL/GenBank/DDBJ whole genome shotgun (WGS) entry which is preliminary data.</text>
</comment>
<reference evidence="1" key="2">
    <citation type="submission" date="2021-01" db="EMBL/GenBank/DDBJ databases">
        <authorList>
            <person name="Schikora-Tamarit M.A."/>
        </authorList>
    </citation>
    <scope>NUCLEOTIDE SEQUENCE</scope>
    <source>
        <strain evidence="1">CBS2887</strain>
    </source>
</reference>
<gene>
    <name evidence="1" type="ORF">WICPIJ_008989</name>
</gene>
<protein>
    <submittedName>
        <fullName evidence="1">Uncharacterized protein</fullName>
    </submittedName>
</protein>
<evidence type="ECO:0000313" key="2">
    <source>
        <dbReference type="Proteomes" id="UP000774326"/>
    </source>
</evidence>
<dbReference type="Proteomes" id="UP000774326">
    <property type="component" value="Unassembled WGS sequence"/>
</dbReference>
<organism evidence="1 2">
    <name type="scientific">Wickerhamomyces pijperi</name>
    <name type="common">Yeast</name>
    <name type="synonym">Pichia pijperi</name>
    <dbReference type="NCBI Taxonomy" id="599730"/>
    <lineage>
        <taxon>Eukaryota</taxon>
        <taxon>Fungi</taxon>
        <taxon>Dikarya</taxon>
        <taxon>Ascomycota</taxon>
        <taxon>Saccharomycotina</taxon>
        <taxon>Saccharomycetes</taxon>
        <taxon>Phaffomycetales</taxon>
        <taxon>Wickerhamomycetaceae</taxon>
        <taxon>Wickerhamomyces</taxon>
    </lineage>
</organism>
<proteinExistence type="predicted"/>
<sequence>MLITTLENAMCGSDEWMLNGVADSFTPMLRYSGFNSTMSVTTTVLNVFFKCSGKKSSGNSDRTTKAMLYSVVR</sequence>
<reference evidence="1" key="1">
    <citation type="journal article" date="2021" name="Open Biol.">
        <title>Shared evolutionary footprints suggest mitochondrial oxidative damage underlies multiple complex I losses in fungi.</title>
        <authorList>
            <person name="Schikora-Tamarit M.A."/>
            <person name="Marcet-Houben M."/>
            <person name="Nosek J."/>
            <person name="Gabaldon T."/>
        </authorList>
    </citation>
    <scope>NUCLEOTIDE SEQUENCE</scope>
    <source>
        <strain evidence="1">CBS2887</strain>
    </source>
</reference>
<dbReference type="AlphaFoldDB" id="A0A9P8PTS8"/>
<dbReference type="EMBL" id="JAEUBG010005169">
    <property type="protein sequence ID" value="KAH3677274.1"/>
    <property type="molecule type" value="Genomic_DNA"/>
</dbReference>
<accession>A0A9P8PTS8</accession>
<evidence type="ECO:0000313" key="1">
    <source>
        <dbReference type="EMBL" id="KAH3677274.1"/>
    </source>
</evidence>
<keyword evidence="2" id="KW-1185">Reference proteome</keyword>
<name>A0A9P8PTS8_WICPI</name>